<dbReference type="AlphaFoldDB" id="A0AAE1U5R5"/>
<protein>
    <submittedName>
        <fullName evidence="3">Uncharacterized protein</fullName>
    </submittedName>
</protein>
<keyword evidence="2" id="KW-0812">Transmembrane</keyword>
<accession>A0AAE1U5R5</accession>
<dbReference type="Proteomes" id="UP001292094">
    <property type="component" value="Unassembled WGS sequence"/>
</dbReference>
<sequence length="168" mass="18150">MCVQNPIPHTPPSNPFHSISSAAMNFVVALSSLVVVVVLVAASVSSKQLQQHPHYSWLSVSSGAAESANILNTDAELFTEALREKRNPDRKYKRGRRPWKRPIKKKKIIHVYHNHPPPGNPPPHSAAGGSNANMNALKNQISLQPVILMPGATLPPHLAAAKPPVPGN</sequence>
<feature type="region of interest" description="Disordered" evidence="1">
    <location>
        <begin position="86"/>
        <end position="106"/>
    </location>
</feature>
<feature type="compositionally biased region" description="Basic residues" evidence="1">
    <location>
        <begin position="91"/>
        <end position="106"/>
    </location>
</feature>
<name>A0AAE1U5R5_9EUCA</name>
<keyword evidence="2" id="KW-0472">Membrane</keyword>
<evidence type="ECO:0000256" key="2">
    <source>
        <dbReference type="SAM" id="Phobius"/>
    </source>
</evidence>
<keyword evidence="4" id="KW-1185">Reference proteome</keyword>
<evidence type="ECO:0000313" key="4">
    <source>
        <dbReference type="Proteomes" id="UP001292094"/>
    </source>
</evidence>
<comment type="caution">
    <text evidence="3">The sequence shown here is derived from an EMBL/GenBank/DDBJ whole genome shotgun (WGS) entry which is preliminary data.</text>
</comment>
<feature type="transmembrane region" description="Helical" evidence="2">
    <location>
        <begin position="22"/>
        <end position="44"/>
    </location>
</feature>
<keyword evidence="2" id="KW-1133">Transmembrane helix</keyword>
<dbReference type="EMBL" id="JAWZYT010001573">
    <property type="protein sequence ID" value="KAK4310982.1"/>
    <property type="molecule type" value="Genomic_DNA"/>
</dbReference>
<reference evidence="3" key="1">
    <citation type="submission" date="2023-11" db="EMBL/GenBank/DDBJ databases">
        <title>Genome assemblies of two species of porcelain crab, Petrolisthes cinctipes and Petrolisthes manimaculis (Anomura: Porcellanidae).</title>
        <authorList>
            <person name="Angst P."/>
        </authorList>
    </citation>
    <scope>NUCLEOTIDE SEQUENCE</scope>
    <source>
        <strain evidence="3">PB745_02</strain>
        <tissue evidence="3">Gill</tissue>
    </source>
</reference>
<proteinExistence type="predicted"/>
<evidence type="ECO:0000313" key="3">
    <source>
        <dbReference type="EMBL" id="KAK4310982.1"/>
    </source>
</evidence>
<organism evidence="3 4">
    <name type="scientific">Petrolisthes manimaculis</name>
    <dbReference type="NCBI Taxonomy" id="1843537"/>
    <lineage>
        <taxon>Eukaryota</taxon>
        <taxon>Metazoa</taxon>
        <taxon>Ecdysozoa</taxon>
        <taxon>Arthropoda</taxon>
        <taxon>Crustacea</taxon>
        <taxon>Multicrustacea</taxon>
        <taxon>Malacostraca</taxon>
        <taxon>Eumalacostraca</taxon>
        <taxon>Eucarida</taxon>
        <taxon>Decapoda</taxon>
        <taxon>Pleocyemata</taxon>
        <taxon>Anomura</taxon>
        <taxon>Galatheoidea</taxon>
        <taxon>Porcellanidae</taxon>
        <taxon>Petrolisthes</taxon>
    </lineage>
</organism>
<gene>
    <name evidence="3" type="ORF">Pmani_017497</name>
</gene>
<evidence type="ECO:0000256" key="1">
    <source>
        <dbReference type="SAM" id="MobiDB-lite"/>
    </source>
</evidence>